<keyword evidence="12" id="KW-1185">Reference proteome</keyword>
<dbReference type="PANTHER" id="PTHR45996">
    <property type="entry name" value="AGAP001464-PB"/>
    <property type="match status" value="1"/>
</dbReference>
<dbReference type="GO" id="GO:0005789">
    <property type="term" value="C:endoplasmic reticulum membrane"/>
    <property type="evidence" value="ECO:0007669"/>
    <property type="project" value="UniProtKB-SubCell"/>
</dbReference>
<reference evidence="11" key="1">
    <citation type="submission" date="2023-03" db="EMBL/GenBank/DDBJ databases">
        <authorList>
            <person name="Steffen K."/>
            <person name="Cardenas P."/>
        </authorList>
    </citation>
    <scope>NUCLEOTIDE SEQUENCE</scope>
</reference>
<dbReference type="GO" id="GO:0005634">
    <property type="term" value="C:nucleus"/>
    <property type="evidence" value="ECO:0007669"/>
    <property type="project" value="UniProtKB-SubCell"/>
</dbReference>
<organism evidence="11 12">
    <name type="scientific">Geodia barretti</name>
    <name type="common">Barrett's horny sponge</name>
    <dbReference type="NCBI Taxonomy" id="519541"/>
    <lineage>
        <taxon>Eukaryota</taxon>
        <taxon>Metazoa</taxon>
        <taxon>Porifera</taxon>
        <taxon>Demospongiae</taxon>
        <taxon>Heteroscleromorpha</taxon>
        <taxon>Tetractinellida</taxon>
        <taxon>Astrophorina</taxon>
        <taxon>Geodiidae</taxon>
        <taxon>Geodia</taxon>
    </lineage>
</organism>
<evidence type="ECO:0000256" key="8">
    <source>
        <dbReference type="SAM" id="Coils"/>
    </source>
</evidence>
<evidence type="ECO:0000313" key="11">
    <source>
        <dbReference type="EMBL" id="CAI8013236.1"/>
    </source>
</evidence>
<keyword evidence="3" id="KW-0805">Transcription regulation</keyword>
<evidence type="ECO:0000256" key="1">
    <source>
        <dbReference type="ARBA" id="ARBA00004123"/>
    </source>
</evidence>
<dbReference type="InterPro" id="IPR051381">
    <property type="entry name" value="CREB_ATF_subfamily"/>
</dbReference>
<gene>
    <name evidence="11" type="ORF">GBAR_LOCUS8420</name>
</gene>
<dbReference type="GO" id="GO:0000981">
    <property type="term" value="F:DNA-binding transcription factor activity, RNA polymerase II-specific"/>
    <property type="evidence" value="ECO:0007669"/>
    <property type="project" value="TreeGrafter"/>
</dbReference>
<dbReference type="SMART" id="SM00338">
    <property type="entry name" value="BRLZ"/>
    <property type="match status" value="1"/>
</dbReference>
<dbReference type="Proteomes" id="UP001174909">
    <property type="component" value="Unassembled WGS sequence"/>
</dbReference>
<evidence type="ECO:0000256" key="7">
    <source>
        <dbReference type="ARBA" id="ARBA00023242"/>
    </source>
</evidence>
<evidence type="ECO:0000256" key="9">
    <source>
        <dbReference type="SAM" id="MobiDB-lite"/>
    </source>
</evidence>
<accession>A0AA35RN01</accession>
<keyword evidence="8" id="KW-0175">Coiled coil</keyword>
<dbReference type="Pfam" id="PF00170">
    <property type="entry name" value="bZIP_1"/>
    <property type="match status" value="1"/>
</dbReference>
<dbReference type="EMBL" id="CASHTH010001248">
    <property type="protein sequence ID" value="CAI8013236.1"/>
    <property type="molecule type" value="Genomic_DNA"/>
</dbReference>
<evidence type="ECO:0000256" key="2">
    <source>
        <dbReference type="ARBA" id="ARBA00004648"/>
    </source>
</evidence>
<sequence length="376" mass="40921">MAAGSLLPLFHQRPAEPMVERPTEPDDVLAELLGGAGDDLLASLLEPGSTYFNEISSPPLPTTFASSHTDLSYDTSFTHDAFISADENRTNTPQSYSSGSPVDIVENSPGSTSPGDAMMMSSNVMPNDELGILLGSITSVSSGDSSADVRINVDMGLTGRGVEVAGQSSSGRKAHTLVLTEEEKRLLSAEGVDLPTDMPLTKTEQKHLKGVRRKIKNKLSAQESRRKKKEYVEGLEERVDTCTHTNTQLRQRVKTLEGQNKTLLQQLQRLQAVVAGLCPSKLQAGSLLMVLSLSFTLLIWPRPTTTPTSSYSVSVHSRSLLFMETDDFGNLIDPESGAVVSEQGGLSPKPPYPWTHQTPAFLHPNTHTERYTFREL</sequence>
<dbReference type="FunFam" id="1.20.5.170:FF:000054">
    <property type="entry name" value="Cyclic AMP-responsive element-binding protein 3-like 2"/>
    <property type="match status" value="1"/>
</dbReference>
<dbReference type="Gene3D" id="1.20.5.170">
    <property type="match status" value="1"/>
</dbReference>
<dbReference type="InterPro" id="IPR004827">
    <property type="entry name" value="bZIP"/>
</dbReference>
<keyword evidence="5" id="KW-0010">Activator</keyword>
<comment type="subcellular location">
    <subcellularLocation>
        <location evidence="2">Endoplasmic reticulum membrane</location>
        <topology evidence="2">Single-pass type II membrane protein</topology>
    </subcellularLocation>
    <subcellularLocation>
        <location evidence="1">Nucleus</location>
    </subcellularLocation>
</comment>
<dbReference type="PROSITE" id="PS00036">
    <property type="entry name" value="BZIP_BASIC"/>
    <property type="match status" value="1"/>
</dbReference>
<feature type="region of interest" description="Disordered" evidence="9">
    <location>
        <begin position="1"/>
        <end position="21"/>
    </location>
</feature>
<feature type="region of interest" description="Disordered" evidence="9">
    <location>
        <begin position="88"/>
        <end position="114"/>
    </location>
</feature>
<feature type="coiled-coil region" evidence="8">
    <location>
        <begin position="232"/>
        <end position="273"/>
    </location>
</feature>
<comment type="caution">
    <text evidence="11">The sequence shown here is derived from an EMBL/GenBank/DDBJ whole genome shotgun (WGS) entry which is preliminary data.</text>
</comment>
<proteinExistence type="predicted"/>
<dbReference type="GO" id="GO:0000978">
    <property type="term" value="F:RNA polymerase II cis-regulatory region sequence-specific DNA binding"/>
    <property type="evidence" value="ECO:0007669"/>
    <property type="project" value="TreeGrafter"/>
</dbReference>
<evidence type="ECO:0000256" key="3">
    <source>
        <dbReference type="ARBA" id="ARBA00023015"/>
    </source>
</evidence>
<feature type="domain" description="BZIP" evidence="10">
    <location>
        <begin position="207"/>
        <end position="270"/>
    </location>
</feature>
<evidence type="ECO:0000256" key="4">
    <source>
        <dbReference type="ARBA" id="ARBA00023125"/>
    </source>
</evidence>
<evidence type="ECO:0000256" key="5">
    <source>
        <dbReference type="ARBA" id="ARBA00023159"/>
    </source>
</evidence>
<dbReference type="InterPro" id="IPR046347">
    <property type="entry name" value="bZIP_sf"/>
</dbReference>
<dbReference type="SUPFAM" id="SSF57959">
    <property type="entry name" value="Leucine zipper domain"/>
    <property type="match status" value="1"/>
</dbReference>
<dbReference type="PROSITE" id="PS50217">
    <property type="entry name" value="BZIP"/>
    <property type="match status" value="1"/>
</dbReference>
<keyword evidence="4" id="KW-0238">DNA-binding</keyword>
<evidence type="ECO:0000259" key="10">
    <source>
        <dbReference type="PROSITE" id="PS50217"/>
    </source>
</evidence>
<dbReference type="CDD" id="cd14689">
    <property type="entry name" value="bZIP_CREB3"/>
    <property type="match status" value="1"/>
</dbReference>
<evidence type="ECO:0000313" key="12">
    <source>
        <dbReference type="Proteomes" id="UP001174909"/>
    </source>
</evidence>
<dbReference type="AlphaFoldDB" id="A0AA35RN01"/>
<keyword evidence="6" id="KW-0804">Transcription</keyword>
<dbReference type="PANTHER" id="PTHR45996:SF3">
    <property type="entry name" value="CREB-H TRANSCRIPTION FACTOR HOMOLOG LET-607"/>
    <property type="match status" value="1"/>
</dbReference>
<name>A0AA35RN01_GEOBA</name>
<feature type="compositionally biased region" description="Polar residues" evidence="9">
    <location>
        <begin position="90"/>
        <end position="100"/>
    </location>
</feature>
<evidence type="ECO:0000256" key="6">
    <source>
        <dbReference type="ARBA" id="ARBA00023163"/>
    </source>
</evidence>
<keyword evidence="7" id="KW-0539">Nucleus</keyword>
<protein>
    <submittedName>
        <fullName evidence="11">Cyclic AMP-responsive element-binding protein 3-like protein 3</fullName>
    </submittedName>
</protein>